<dbReference type="GO" id="GO:0006629">
    <property type="term" value="P:lipid metabolic process"/>
    <property type="evidence" value="ECO:0007669"/>
    <property type="project" value="InterPro"/>
</dbReference>
<evidence type="ECO:0000256" key="7">
    <source>
        <dbReference type="ARBA" id="ARBA00023136"/>
    </source>
</evidence>
<keyword evidence="7 9" id="KW-0472">Membrane</keyword>
<evidence type="ECO:0000256" key="2">
    <source>
        <dbReference type="ARBA" id="ARBA00005179"/>
    </source>
</evidence>
<name>A0AAD4X2P4_9MAGN</name>
<comment type="similarity">
    <text evidence="3">Belongs to the wax synthase family.</text>
</comment>
<evidence type="ECO:0000259" key="10">
    <source>
        <dbReference type="Pfam" id="PF13813"/>
    </source>
</evidence>
<keyword evidence="6 9" id="KW-1133">Transmembrane helix</keyword>
<feature type="transmembrane region" description="Helical" evidence="9">
    <location>
        <begin position="152"/>
        <end position="171"/>
    </location>
</feature>
<feature type="domain" description="Wax synthase" evidence="10">
    <location>
        <begin position="183"/>
        <end position="269"/>
    </location>
</feature>
<reference evidence="11" key="1">
    <citation type="submission" date="2022-04" db="EMBL/GenBank/DDBJ databases">
        <title>A functionally conserved STORR gene fusion in Papaver species that diverged 16.8 million years ago.</title>
        <authorList>
            <person name="Catania T."/>
        </authorList>
    </citation>
    <scope>NUCLEOTIDE SEQUENCE</scope>
    <source>
        <strain evidence="11">S-188037</strain>
    </source>
</reference>
<evidence type="ECO:0000256" key="3">
    <source>
        <dbReference type="ARBA" id="ARBA00007282"/>
    </source>
</evidence>
<dbReference type="InterPro" id="IPR044851">
    <property type="entry name" value="Wax_synthase"/>
</dbReference>
<protein>
    <recommendedName>
        <fullName evidence="10">Wax synthase domain-containing protein</fullName>
    </recommendedName>
</protein>
<dbReference type="Proteomes" id="UP001202328">
    <property type="component" value="Unassembled WGS sequence"/>
</dbReference>
<feature type="transmembrane region" description="Helical" evidence="9">
    <location>
        <begin position="33"/>
        <end position="52"/>
    </location>
</feature>
<dbReference type="PANTHER" id="PTHR31595">
    <property type="entry name" value="LONG-CHAIN-ALCOHOL O-FATTY-ACYLTRANSFERASE 3-RELATED"/>
    <property type="match status" value="1"/>
</dbReference>
<dbReference type="InterPro" id="IPR032805">
    <property type="entry name" value="Wax_synthase_dom"/>
</dbReference>
<keyword evidence="4" id="KW-0808">Transferase</keyword>
<comment type="subcellular location">
    <subcellularLocation>
        <location evidence="1">Membrane</location>
        <topology evidence="1">Multi-pass membrane protein</topology>
    </subcellularLocation>
</comment>
<feature type="transmembrane region" description="Helical" evidence="9">
    <location>
        <begin position="233"/>
        <end position="252"/>
    </location>
</feature>
<proteinExistence type="inferred from homology"/>
<feature type="transmembrane region" description="Helical" evidence="9">
    <location>
        <begin position="294"/>
        <end position="313"/>
    </location>
</feature>
<evidence type="ECO:0000256" key="1">
    <source>
        <dbReference type="ARBA" id="ARBA00004141"/>
    </source>
</evidence>
<accession>A0AAD4X2P4</accession>
<keyword evidence="8" id="KW-0012">Acyltransferase</keyword>
<dbReference type="GO" id="GO:0008374">
    <property type="term" value="F:O-acyltransferase activity"/>
    <property type="evidence" value="ECO:0007669"/>
    <property type="project" value="InterPro"/>
</dbReference>
<comment type="caution">
    <text evidence="11">The sequence shown here is derived from an EMBL/GenBank/DDBJ whole genome shotgun (WGS) entry which is preliminary data.</text>
</comment>
<dbReference type="AlphaFoldDB" id="A0AAD4X2P4"/>
<evidence type="ECO:0000256" key="9">
    <source>
        <dbReference type="SAM" id="Phobius"/>
    </source>
</evidence>
<dbReference type="GO" id="GO:0016020">
    <property type="term" value="C:membrane"/>
    <property type="evidence" value="ECO:0007669"/>
    <property type="project" value="UniProtKB-SubCell"/>
</dbReference>
<keyword evidence="12" id="KW-1185">Reference proteome</keyword>
<dbReference type="EMBL" id="JAJJMB010017986">
    <property type="protein sequence ID" value="KAI3832545.1"/>
    <property type="molecule type" value="Genomic_DNA"/>
</dbReference>
<evidence type="ECO:0000256" key="6">
    <source>
        <dbReference type="ARBA" id="ARBA00022989"/>
    </source>
</evidence>
<feature type="transmembrane region" description="Helical" evidence="9">
    <location>
        <begin position="86"/>
        <end position="102"/>
    </location>
</feature>
<feature type="transmembrane region" description="Helical" evidence="9">
    <location>
        <begin position="264"/>
        <end position="282"/>
    </location>
</feature>
<evidence type="ECO:0000313" key="12">
    <source>
        <dbReference type="Proteomes" id="UP001202328"/>
    </source>
</evidence>
<organism evidence="11 12">
    <name type="scientific">Papaver atlanticum</name>
    <dbReference type="NCBI Taxonomy" id="357466"/>
    <lineage>
        <taxon>Eukaryota</taxon>
        <taxon>Viridiplantae</taxon>
        <taxon>Streptophyta</taxon>
        <taxon>Embryophyta</taxon>
        <taxon>Tracheophyta</taxon>
        <taxon>Spermatophyta</taxon>
        <taxon>Magnoliopsida</taxon>
        <taxon>Ranunculales</taxon>
        <taxon>Papaveraceae</taxon>
        <taxon>Papaveroideae</taxon>
        <taxon>Papaver</taxon>
    </lineage>
</organism>
<sequence>MEDSEIKSFVKVWITIFSSLTYCYFVSKTIPKGFLRLFSVLPVISIFLYLPLYLSSPHFGGNTAFFISWLANFKLLLLSFDHGPLYSDPSLSFINFISIACFPIKVKQKNLHKINTKSSWNNYLSYAIKIILVALLLRAYDYKQYLHPNFILFLYCFHMYFMLEITLVIVAEMVKFLLGLELEPQFNEPYLSTSLQDFWGNRWNLMVTGILRTTIYEPIQPICTLIFGKKMGLALAVLYTFLVSGIMHELMFFYHSRTWPTWEVMWFFALHGLCLVAERALKKSLGDRLQLHPLVSRPLVVGFVMTTGLWLFWPQLLKSGVDERAIKEYIVLGEFAKALVKDTWVSVAGGGRGIDS</sequence>
<evidence type="ECO:0000256" key="5">
    <source>
        <dbReference type="ARBA" id="ARBA00022692"/>
    </source>
</evidence>
<keyword evidence="5 9" id="KW-0812">Transmembrane</keyword>
<evidence type="ECO:0000256" key="8">
    <source>
        <dbReference type="ARBA" id="ARBA00023315"/>
    </source>
</evidence>
<dbReference type="Pfam" id="PF13813">
    <property type="entry name" value="MBOAT_2"/>
    <property type="match status" value="1"/>
</dbReference>
<dbReference type="InterPro" id="IPR017088">
    <property type="entry name" value="Wax_synthase_Magnoliopsida"/>
</dbReference>
<dbReference type="PANTHER" id="PTHR31595:SF57">
    <property type="entry name" value="OS04G0481900 PROTEIN"/>
    <property type="match status" value="1"/>
</dbReference>
<evidence type="ECO:0000313" key="11">
    <source>
        <dbReference type="EMBL" id="KAI3832545.1"/>
    </source>
</evidence>
<gene>
    <name evidence="11" type="ORF">MKW98_002091</name>
</gene>
<comment type="pathway">
    <text evidence="2">Secondary metabolite biosynthesis.</text>
</comment>
<feature type="transmembrane region" description="Helical" evidence="9">
    <location>
        <begin position="9"/>
        <end position="27"/>
    </location>
</feature>
<evidence type="ECO:0000256" key="4">
    <source>
        <dbReference type="ARBA" id="ARBA00022679"/>
    </source>
</evidence>
<feature type="transmembrane region" description="Helical" evidence="9">
    <location>
        <begin position="123"/>
        <end position="140"/>
    </location>
</feature>
<dbReference type="PIRSF" id="PIRSF037006">
    <property type="entry name" value="Wax_synthase"/>
    <property type="match status" value="1"/>
</dbReference>